<dbReference type="Gene3D" id="1.50.10.20">
    <property type="match status" value="1"/>
</dbReference>
<feature type="domain" description="Alpha-2-macroglobulin" evidence="3">
    <location>
        <begin position="1252"/>
        <end position="1342"/>
    </location>
</feature>
<gene>
    <name evidence="4" type="ORF">DF182_15680</name>
</gene>
<dbReference type="EMBL" id="QFFJ01000001">
    <property type="protein sequence ID" value="RBL93926.1"/>
    <property type="molecule type" value="Genomic_DNA"/>
</dbReference>
<dbReference type="Pfam" id="PF00207">
    <property type="entry name" value="A2M"/>
    <property type="match status" value="1"/>
</dbReference>
<evidence type="ECO:0000259" key="3">
    <source>
        <dbReference type="SMART" id="SM01360"/>
    </source>
</evidence>
<keyword evidence="2" id="KW-0732">Signal</keyword>
<protein>
    <submittedName>
        <fullName evidence="4">Alpha-2-macroglobulin</fullName>
    </submittedName>
</protein>
<dbReference type="InterPro" id="IPR041246">
    <property type="entry name" value="Bact_MG10"/>
</dbReference>
<name>A0A365Y5R8_9BACT</name>
<evidence type="ECO:0000313" key="5">
    <source>
        <dbReference type="Proteomes" id="UP000253410"/>
    </source>
</evidence>
<dbReference type="SMART" id="SM01360">
    <property type="entry name" value="A2M"/>
    <property type="match status" value="1"/>
</dbReference>
<dbReference type="InterPro" id="IPR051802">
    <property type="entry name" value="YfhM-like"/>
</dbReference>
<dbReference type="PANTHER" id="PTHR40094">
    <property type="entry name" value="ALPHA-2-MACROGLOBULIN HOMOLOG"/>
    <property type="match status" value="1"/>
</dbReference>
<accession>A0A365Y5R8</accession>
<dbReference type="InterPro" id="IPR008930">
    <property type="entry name" value="Terpenoid_cyclase/PrenylTrfase"/>
</dbReference>
<dbReference type="Pfam" id="PF17973">
    <property type="entry name" value="bMG10"/>
    <property type="match status" value="1"/>
</dbReference>
<sequence>MRLFFSLFIVLFISNSMMAQTNYDNYWKKVTALEEKGLPKSALEEVDRIFAQAVKDKLPAQQIKALIFQLKYNDQVSDSSTQQNLDKLNQRIAASGGAQQAILQSIKAEMLFNYLQNNRYKYYNRTAIAAENPGPDISTWSLDYLHSQITAAYLASLADKTTLEKTAIGQFDPLLVKGTGTRQLRPVLFDLLAHRALDYFKSGESALNKPANQFELDDPAAFAPATTFAAHRFVTTDSASLQYQAVVLLQQLIRLHENDKAALLDIDQERIQYMHQVAVSDNKAQLYTQALEQMVTAYSSEQEVTTIYALMASDFLSKVQHGKPDTSGYNKKAKEICEKAIRLAPKTQGGIQCATYLEQIKSQYLELSTELVNVPALPFRTLVKYKNADKIYLRIIAVDEAFRAALQKAQNNYQDGGNGYWKLLTGKTPLKVWEQALPDPKDYSDHSTEIKVDALPLGQYIILASLKPGFSLNENPMALQFTWVSNISYLEDNTRFYALDRTSGKPLAGVNLSSWINKRVNNEDVWAVDKSTVTVADGSAELPYSRNGQSVRLKWELKNDLLFLDDYKYLYRNTYDRTSESKPHIYFFSDRSIYRPGQTIYFKGIALENEKGKNTSTIIAGLKNTVVMYDVNGEKLDSVVVTSNEFGSFSGKFTIPEGRMNGWFSLRDQKSFGNLPFQVEEYKRPKFYVAFDTVKTSYRLGETVTANAKALAYAGNNINGAIVKYRVERRVRFPYPWLFKGYVPFGSSREIAHGETTTDEQGRFKVSFPAVPDRTVSPDNKPIFTYVVHADVTDLNGETRSADQFIHAGYQSMEISVEVPGRLEAAALKNVHIFTKNLNGAFEPATIKVALQPLESNKRLLRSRYWEQADQFVMTKEDYVKAFPLDIYNDDNNKDKWARKAAVSEQQLTSTDSGVVSIDNKKLTPGYYELVVSATDKNGQPVVQKAVFELLDPAAKELAAPDYLWSYDPAVVTEPGKKAGIVLGSSAKDLHVLQIMERVNQSRQLSAFTLEGLKKYEYNVTEEDRGGIMLHYLFVKDNRVFSDQHQIFVPWNNKTLNVKLATHRDKLQPGEKEKWSVEISGYKGEKVAAELLAAMYDASLDAFAPHQWMAPGIYPNISSGSIFHGYDNFRMVTSLYYFNTNEQGIPGVERSYDALNLFGWMMNDWMGGVVRKNSAIYGSRGAGVARPVMAMAAAPAPAASRSKLTKSNREVAGDANGVEIGYLEDKGTALAPTLEKTENTGNITIRKNFQETAFFLPELRTDKEGNISFEFTMPEALTKWNFQGLAHTKDLAFGNIKASIVTQKQLMVQPNAPRFVRAGDKIDFTAKVSNLTDSLLIGQAHLELLDAATMQPVDGWFQNIFPVQHFTAKAGQSTVVAFQLQVPNNFTSALLYRVTAQAGNFSDGEENALPVLTNSMLVTESLPLPVRGDGKHTFTFDKLLHSDASATLRQEAVTVEYTSNPAWYAVQALPYLMEYPYDCSEQVFNRYYANALASHISNTVPGIKTIFEKWKTTDTAALMSNLQKNEELKSILLQQTPWVLEAKNEAQQKKNIALLFDLKRMERERKSALDQLAAKQMPDGSFAWFNGMWADRYITQYIVAGLGHLQQLTSAKDPVAASIANKAMDYLDTQLDKDYYNLVHLKHDLKKQNISELQVQYLYARSFFERPVPAAMRKSFDYFAAQQQQYWTKMGRYAQGMIALSQFKKGDKATAAAILKSLKENAINNQEMGMYWKDVVAGYGWHQAPIETQALLIEAFQVAGQDMAAVADMKTWLLKNKQTNNWSTTKATADACYAMLLQGSNWLIASPEVNIQLGNETISSTAHKTEAGTGYFKERIDGKAVKPAMGNISVTVKNSQGQPSWGAVYWQYFEELDKITAAKTPLVLEKELFKEVTTDKGPVLTKVGEGNELKVGDKVKVRIVLRADRTMEYIHLKDMRAACFEPQNVISSAKWQNGLSYYESTKDASTDFFFSYLPKGTYVFEYTLFVTHEGKFSNGISTAQCMYAPEFSAHSEGITVKVVE</sequence>
<dbReference type="SUPFAM" id="SSF48239">
    <property type="entry name" value="Terpenoid cyclases/Protein prenyltransferases"/>
    <property type="match status" value="1"/>
</dbReference>
<dbReference type="Gene3D" id="2.60.40.1930">
    <property type="match status" value="1"/>
</dbReference>
<keyword evidence="5" id="KW-1185">Reference proteome</keyword>
<evidence type="ECO:0000313" key="4">
    <source>
        <dbReference type="EMBL" id="RBL93926.1"/>
    </source>
</evidence>
<evidence type="ECO:0000256" key="1">
    <source>
        <dbReference type="ARBA" id="ARBA00010556"/>
    </source>
</evidence>
<dbReference type="PANTHER" id="PTHR40094:SF1">
    <property type="entry name" value="UBIQUITIN DOMAIN-CONTAINING PROTEIN"/>
    <property type="match status" value="1"/>
</dbReference>
<dbReference type="OrthoDB" id="9767116at2"/>
<feature type="chain" id="PRO_5016677168" evidence="2">
    <location>
        <begin position="20"/>
        <end position="2020"/>
    </location>
</feature>
<organism evidence="4 5">
    <name type="scientific">Chitinophaga flava</name>
    <dbReference type="NCBI Taxonomy" id="2259036"/>
    <lineage>
        <taxon>Bacteria</taxon>
        <taxon>Pseudomonadati</taxon>
        <taxon>Bacteroidota</taxon>
        <taxon>Chitinophagia</taxon>
        <taxon>Chitinophagales</taxon>
        <taxon>Chitinophagaceae</taxon>
        <taxon>Chitinophaga</taxon>
    </lineage>
</organism>
<dbReference type="InterPro" id="IPR001599">
    <property type="entry name" value="Macroglobln_a2"/>
</dbReference>
<proteinExistence type="inferred from homology"/>
<dbReference type="Pfam" id="PF01835">
    <property type="entry name" value="MG2"/>
    <property type="match status" value="1"/>
</dbReference>
<dbReference type="InterPro" id="IPR002890">
    <property type="entry name" value="MG2"/>
</dbReference>
<dbReference type="GO" id="GO:0004866">
    <property type="term" value="F:endopeptidase inhibitor activity"/>
    <property type="evidence" value="ECO:0007669"/>
    <property type="project" value="InterPro"/>
</dbReference>
<dbReference type="Proteomes" id="UP000253410">
    <property type="component" value="Unassembled WGS sequence"/>
</dbReference>
<reference evidence="4 5" key="1">
    <citation type="submission" date="2018-05" db="EMBL/GenBank/DDBJ databases">
        <title>Chitinophaga sp. K3CV102501T nov., isolated from isolated from a monsoon evergreen broad-leaved forest soil.</title>
        <authorList>
            <person name="Lv Y."/>
        </authorList>
    </citation>
    <scope>NUCLEOTIDE SEQUENCE [LARGE SCALE GENOMIC DNA]</scope>
    <source>
        <strain evidence="4 5">GDMCC 1.1325</strain>
    </source>
</reference>
<dbReference type="RefSeq" id="WP_113616524.1">
    <property type="nucleotide sequence ID" value="NZ_QFFJ01000001.1"/>
</dbReference>
<evidence type="ECO:0000256" key="2">
    <source>
        <dbReference type="SAM" id="SignalP"/>
    </source>
</evidence>
<comment type="caution">
    <text evidence="4">The sequence shown here is derived from an EMBL/GenBank/DDBJ whole genome shotgun (WGS) entry which is preliminary data.</text>
</comment>
<feature type="signal peptide" evidence="2">
    <location>
        <begin position="1"/>
        <end position="19"/>
    </location>
</feature>
<comment type="similarity">
    <text evidence="1">Belongs to the protease inhibitor I39 (alpha-2-macroglobulin) family. Bacterial alpha-2-macroglobulin subfamily.</text>
</comment>